<evidence type="ECO:0000313" key="2">
    <source>
        <dbReference type="Proteomes" id="UP000321787"/>
    </source>
</evidence>
<sequence length="62" mass="7263">MKSRYLSHHIWRAIEFQAKAMADNLVHGKTISLCDDDIVPANKFELERLNILIRQLEEESPK</sequence>
<protein>
    <submittedName>
        <fullName evidence="1">Uncharacterized protein</fullName>
    </submittedName>
</protein>
<dbReference type="RefSeq" id="WP_146861647.1">
    <property type="nucleotide sequence ID" value="NZ_BJTZ01000002.1"/>
</dbReference>
<name>A0A510UDI5_ALIFS</name>
<dbReference type="Proteomes" id="UP000321787">
    <property type="component" value="Unassembled WGS sequence"/>
</dbReference>
<comment type="caution">
    <text evidence="1">The sequence shown here is derived from an EMBL/GenBank/DDBJ whole genome shotgun (WGS) entry which is preliminary data.</text>
</comment>
<organism evidence="1 2">
    <name type="scientific">Aliivibrio fischeri</name>
    <name type="common">Vibrio fischeri</name>
    <dbReference type="NCBI Taxonomy" id="668"/>
    <lineage>
        <taxon>Bacteria</taxon>
        <taxon>Pseudomonadati</taxon>
        <taxon>Pseudomonadota</taxon>
        <taxon>Gammaproteobacteria</taxon>
        <taxon>Vibrionales</taxon>
        <taxon>Vibrionaceae</taxon>
        <taxon>Aliivibrio</taxon>
    </lineage>
</organism>
<proteinExistence type="predicted"/>
<dbReference type="AlphaFoldDB" id="A0A510UDI5"/>
<accession>A0A510UDI5</accession>
<gene>
    <name evidence="1" type="ORF">AFI02nite_05950</name>
</gene>
<evidence type="ECO:0000313" key="1">
    <source>
        <dbReference type="EMBL" id="GEK12559.1"/>
    </source>
</evidence>
<dbReference type="EMBL" id="BJTZ01000002">
    <property type="protein sequence ID" value="GEK12559.1"/>
    <property type="molecule type" value="Genomic_DNA"/>
</dbReference>
<reference evidence="1 2" key="1">
    <citation type="submission" date="2019-07" db="EMBL/GenBank/DDBJ databases">
        <title>Whole genome shotgun sequence of Aliivibrio fischeri NBRC 101058.</title>
        <authorList>
            <person name="Hosoyama A."/>
            <person name="Uohara A."/>
            <person name="Ohji S."/>
            <person name="Ichikawa N."/>
        </authorList>
    </citation>
    <scope>NUCLEOTIDE SEQUENCE [LARGE SCALE GENOMIC DNA]</scope>
    <source>
        <strain evidence="1 2">NBRC 101058</strain>
    </source>
</reference>